<name>A0ABY4VZ95_9PROT</name>
<proteinExistence type="predicted"/>
<gene>
    <name evidence="2" type="ORF">NBZ79_13515</name>
</gene>
<reference evidence="2" key="1">
    <citation type="submission" date="2022-06" db="EMBL/GenBank/DDBJ databases">
        <title>Sneathiella actinostolidae sp. nov., isolated from a sea anemonein the Western Pacific Ocean.</title>
        <authorList>
            <person name="Wei M.J."/>
        </authorList>
    </citation>
    <scope>NUCLEOTIDE SEQUENCE</scope>
    <source>
        <strain evidence="2">PHK-P5</strain>
    </source>
</reference>
<dbReference type="RefSeq" id="WP_251933002.1">
    <property type="nucleotide sequence ID" value="NZ_CP098747.1"/>
</dbReference>
<evidence type="ECO:0000259" key="1">
    <source>
        <dbReference type="PROSITE" id="PS51819"/>
    </source>
</evidence>
<dbReference type="CDD" id="cd07262">
    <property type="entry name" value="VOC_like"/>
    <property type="match status" value="1"/>
</dbReference>
<keyword evidence="3" id="KW-1185">Reference proteome</keyword>
<dbReference type="EMBL" id="CP098747">
    <property type="protein sequence ID" value="USG60195.1"/>
    <property type="molecule type" value="Genomic_DNA"/>
</dbReference>
<organism evidence="2 3">
    <name type="scientific">Sneathiella marina</name>
    <dbReference type="NCBI Taxonomy" id="2950108"/>
    <lineage>
        <taxon>Bacteria</taxon>
        <taxon>Pseudomonadati</taxon>
        <taxon>Pseudomonadota</taxon>
        <taxon>Alphaproteobacteria</taxon>
        <taxon>Sneathiellales</taxon>
        <taxon>Sneathiellaceae</taxon>
        <taxon>Sneathiella</taxon>
    </lineage>
</organism>
<protein>
    <submittedName>
        <fullName evidence="2">VOC family protein</fullName>
    </submittedName>
</protein>
<accession>A0ABY4VZ95</accession>
<dbReference type="PANTHER" id="PTHR35006">
    <property type="entry name" value="GLYOXALASE FAMILY PROTEIN (AFU_ORTHOLOGUE AFUA_5G14830)"/>
    <property type="match status" value="1"/>
</dbReference>
<dbReference type="InterPro" id="IPR037523">
    <property type="entry name" value="VOC_core"/>
</dbReference>
<dbReference type="PROSITE" id="PS51819">
    <property type="entry name" value="VOC"/>
    <property type="match status" value="1"/>
</dbReference>
<evidence type="ECO:0000313" key="3">
    <source>
        <dbReference type="Proteomes" id="UP001056291"/>
    </source>
</evidence>
<dbReference type="PANTHER" id="PTHR35006:SF1">
    <property type="entry name" value="BLL2941 PROTEIN"/>
    <property type="match status" value="1"/>
</dbReference>
<dbReference type="Proteomes" id="UP001056291">
    <property type="component" value="Chromosome"/>
</dbReference>
<dbReference type="InterPro" id="IPR004360">
    <property type="entry name" value="Glyas_Fos-R_dOase_dom"/>
</dbReference>
<dbReference type="InterPro" id="IPR029068">
    <property type="entry name" value="Glyas_Bleomycin-R_OHBP_Dase"/>
</dbReference>
<dbReference type="SUPFAM" id="SSF54593">
    <property type="entry name" value="Glyoxalase/Bleomycin resistance protein/Dihydroxybiphenyl dioxygenase"/>
    <property type="match status" value="1"/>
</dbReference>
<sequence length="123" mass="13055">MIGYVTLGTNDIDKSTAFYDELLSEIEAKRIMTDAHIRIWSTAPGAAMLSVIKPYNGEAATVGNGTMVALAVDTAENVAKLHAKALALGGQDEGAPGPRGDGKMIFGYCRDLEGNKLAFYCRA</sequence>
<dbReference type="Pfam" id="PF00903">
    <property type="entry name" value="Glyoxalase"/>
    <property type="match status" value="1"/>
</dbReference>
<evidence type="ECO:0000313" key="2">
    <source>
        <dbReference type="EMBL" id="USG60195.1"/>
    </source>
</evidence>
<feature type="domain" description="VOC" evidence="1">
    <location>
        <begin position="1"/>
        <end position="122"/>
    </location>
</feature>
<dbReference type="Gene3D" id="3.10.180.10">
    <property type="entry name" value="2,3-Dihydroxybiphenyl 1,2-Dioxygenase, domain 1"/>
    <property type="match status" value="1"/>
</dbReference>